<dbReference type="InterPro" id="IPR006321">
    <property type="entry name" value="PilT/PilU"/>
</dbReference>
<protein>
    <submittedName>
        <fullName evidence="4">Pilus retraction protein PilT</fullName>
    </submittedName>
</protein>
<dbReference type="PATRIC" id="fig|1173020.3.peg.3613"/>
<dbReference type="GO" id="GO:0005524">
    <property type="term" value="F:ATP binding"/>
    <property type="evidence" value="ECO:0007669"/>
    <property type="project" value="InterPro"/>
</dbReference>
<dbReference type="eggNOG" id="COG2805">
    <property type="taxonomic scope" value="Bacteria"/>
</dbReference>
<proteinExistence type="inferred from homology"/>
<dbReference type="PANTHER" id="PTHR30486">
    <property type="entry name" value="TWITCHING MOTILITY PROTEIN PILT"/>
    <property type="match status" value="1"/>
</dbReference>
<accession>K9UI85</accession>
<evidence type="ECO:0000256" key="1">
    <source>
        <dbReference type="ARBA" id="ARBA00006611"/>
    </source>
</evidence>
<dbReference type="AlphaFoldDB" id="K9UI85"/>
<evidence type="ECO:0000256" key="2">
    <source>
        <dbReference type="SAM" id="MobiDB-lite"/>
    </source>
</evidence>
<keyword evidence="5" id="KW-1185">Reference proteome</keyword>
<feature type="region of interest" description="Disordered" evidence="2">
    <location>
        <begin position="1"/>
        <end position="42"/>
    </location>
</feature>
<dbReference type="OrthoDB" id="568371at2"/>
<dbReference type="RefSeq" id="WP_015160312.1">
    <property type="nucleotide sequence ID" value="NC_019697.1"/>
</dbReference>
<evidence type="ECO:0000313" key="4">
    <source>
        <dbReference type="EMBL" id="AFY94171.1"/>
    </source>
</evidence>
<gene>
    <name evidence="4" type="ORF">Cha6605_3157</name>
</gene>
<dbReference type="Gene3D" id="3.30.450.90">
    <property type="match status" value="1"/>
</dbReference>
<sequence>MVNSRNVPAPPPSMPSLSTNFPPPPPSAATKPQITAPSYKLPPGQPSISALVQEAFDAGYSDVHVGVGEMPRFRNRGEIETTNYPETDLPTFMSWLHEVLNEDDIRTFQEKLDFDGATQYDFARVRINLFDSLYGYGMVMRLIPMQIATVEELRLPPVFRDVCHYHKGLILVTGPTGSGKSTSMAAMVDYMNKEMPRHIITIEDPIEFIHKSKRALIKHREVGANTLKFDTALKAALREDPDVILVGEMRDRETVNTALKAAQTGHLVIGTLHTNSAIKTIERILNLFKPEEQAVMRVSLAESLVAVISQGLCRTTDGKRAAYHDILINTETVKDYVRDGKYDEIAPLMTDGEFDGMITMNKSLFSLYQEGRITEETALELSPTPNEMAMMLRGKI</sequence>
<dbReference type="KEGG" id="cmp:Cha6605_3157"/>
<dbReference type="NCBIfam" id="TIGR01420">
    <property type="entry name" value="pilT_fam"/>
    <property type="match status" value="1"/>
</dbReference>
<dbReference type="PROSITE" id="PS00662">
    <property type="entry name" value="T2SP_E"/>
    <property type="match status" value="1"/>
</dbReference>
<organism evidence="4 5">
    <name type="scientific">Chamaesiphon minutus (strain ATCC 27169 / PCC 6605)</name>
    <dbReference type="NCBI Taxonomy" id="1173020"/>
    <lineage>
        <taxon>Bacteria</taxon>
        <taxon>Bacillati</taxon>
        <taxon>Cyanobacteriota</taxon>
        <taxon>Cyanophyceae</taxon>
        <taxon>Gomontiellales</taxon>
        <taxon>Chamaesiphonaceae</taxon>
        <taxon>Chamaesiphon</taxon>
    </lineage>
</organism>
<dbReference type="InterPro" id="IPR050921">
    <property type="entry name" value="T4SS_GSP_E_ATPase"/>
</dbReference>
<dbReference type="Pfam" id="PF00437">
    <property type="entry name" value="T2SSE"/>
    <property type="match status" value="1"/>
</dbReference>
<dbReference type="EMBL" id="CP003600">
    <property type="protein sequence ID" value="AFY94171.1"/>
    <property type="molecule type" value="Genomic_DNA"/>
</dbReference>
<dbReference type="InterPro" id="IPR001482">
    <property type="entry name" value="T2SS/T4SS_dom"/>
</dbReference>
<dbReference type="GO" id="GO:0016887">
    <property type="term" value="F:ATP hydrolysis activity"/>
    <property type="evidence" value="ECO:0007669"/>
    <property type="project" value="InterPro"/>
</dbReference>
<evidence type="ECO:0000259" key="3">
    <source>
        <dbReference type="PROSITE" id="PS00662"/>
    </source>
</evidence>
<dbReference type="Gene3D" id="3.40.50.300">
    <property type="entry name" value="P-loop containing nucleotide triphosphate hydrolases"/>
    <property type="match status" value="1"/>
</dbReference>
<reference evidence="4 5" key="1">
    <citation type="submission" date="2012-05" db="EMBL/GenBank/DDBJ databases">
        <title>Finished chromosome of genome of Chamaesiphon sp. PCC 6605.</title>
        <authorList>
            <consortium name="US DOE Joint Genome Institute"/>
            <person name="Gugger M."/>
            <person name="Coursin T."/>
            <person name="Rippka R."/>
            <person name="Tandeau De Marsac N."/>
            <person name="Huntemann M."/>
            <person name="Wei C.-L."/>
            <person name="Han J."/>
            <person name="Detter J.C."/>
            <person name="Han C."/>
            <person name="Tapia R."/>
            <person name="Chen A."/>
            <person name="Kyrpides N."/>
            <person name="Mavromatis K."/>
            <person name="Markowitz V."/>
            <person name="Szeto E."/>
            <person name="Ivanova N."/>
            <person name="Pagani I."/>
            <person name="Pati A."/>
            <person name="Goodwin L."/>
            <person name="Nordberg H.P."/>
            <person name="Cantor M.N."/>
            <person name="Hua S.X."/>
            <person name="Woyke T."/>
            <person name="Kerfeld C.A."/>
        </authorList>
    </citation>
    <scope>NUCLEOTIDE SEQUENCE [LARGE SCALE GENOMIC DNA]</scope>
    <source>
        <strain evidence="5">ATCC 27169 / PCC 6605</strain>
    </source>
</reference>
<evidence type="ECO:0000313" key="5">
    <source>
        <dbReference type="Proteomes" id="UP000010366"/>
    </source>
</evidence>
<feature type="domain" description="Bacterial type II secretion system protein E" evidence="3">
    <location>
        <begin position="237"/>
        <end position="251"/>
    </location>
</feature>
<dbReference type="InterPro" id="IPR027417">
    <property type="entry name" value="P-loop_NTPase"/>
</dbReference>
<dbReference type="HOGENOM" id="CLU_013446_4_0_3"/>
<name>K9UI85_CHAP6</name>
<dbReference type="CDD" id="cd01131">
    <property type="entry name" value="PilT"/>
    <property type="match status" value="1"/>
</dbReference>
<dbReference type="STRING" id="1173020.Cha6605_3157"/>
<comment type="similarity">
    <text evidence="1">Belongs to the GSP E family.</text>
</comment>
<dbReference type="Proteomes" id="UP000010366">
    <property type="component" value="Chromosome"/>
</dbReference>
<dbReference type="SUPFAM" id="SSF52540">
    <property type="entry name" value="P-loop containing nucleoside triphosphate hydrolases"/>
    <property type="match status" value="1"/>
</dbReference>